<evidence type="ECO:0000256" key="3">
    <source>
        <dbReference type="ARBA" id="ARBA00023163"/>
    </source>
</evidence>
<keyword evidence="3" id="KW-0804">Transcription</keyword>
<gene>
    <name evidence="7" type="ORF">WJX73_010162</name>
</gene>
<dbReference type="Proteomes" id="UP001465755">
    <property type="component" value="Unassembled WGS sequence"/>
</dbReference>
<evidence type="ECO:0000256" key="4">
    <source>
        <dbReference type="ARBA" id="ARBA00023242"/>
    </source>
</evidence>
<dbReference type="GO" id="GO:0003677">
    <property type="term" value="F:DNA binding"/>
    <property type="evidence" value="ECO:0007669"/>
    <property type="project" value="UniProtKB-KW"/>
</dbReference>
<dbReference type="Gene3D" id="2.40.330.10">
    <property type="entry name" value="DNA-binding pseudobarrel domain"/>
    <property type="match status" value="1"/>
</dbReference>
<comment type="caution">
    <text evidence="7">The sequence shown here is derived from an EMBL/GenBank/DDBJ whole genome shotgun (WGS) entry which is preliminary data.</text>
</comment>
<dbReference type="InterPro" id="IPR044837">
    <property type="entry name" value="REM16-like"/>
</dbReference>
<proteinExistence type="predicted"/>
<dbReference type="InterPro" id="IPR003340">
    <property type="entry name" value="B3_DNA-bd"/>
</dbReference>
<reference evidence="7 8" key="1">
    <citation type="journal article" date="2024" name="Nat. Commun.">
        <title>Phylogenomics reveals the evolutionary origins of lichenization in chlorophyte algae.</title>
        <authorList>
            <person name="Puginier C."/>
            <person name="Libourel C."/>
            <person name="Otte J."/>
            <person name="Skaloud P."/>
            <person name="Haon M."/>
            <person name="Grisel S."/>
            <person name="Petersen M."/>
            <person name="Berrin J.G."/>
            <person name="Delaux P.M."/>
            <person name="Dal Grande F."/>
            <person name="Keller J."/>
        </authorList>
    </citation>
    <scope>NUCLEOTIDE SEQUENCE [LARGE SCALE GENOMIC DNA]</scope>
    <source>
        <strain evidence="7 8">SAG 2036</strain>
    </source>
</reference>
<evidence type="ECO:0000313" key="7">
    <source>
        <dbReference type="EMBL" id="KAK9795585.1"/>
    </source>
</evidence>
<evidence type="ECO:0000256" key="5">
    <source>
        <dbReference type="SAM" id="MobiDB-lite"/>
    </source>
</evidence>
<keyword evidence="1" id="KW-0805">Transcription regulation</keyword>
<evidence type="ECO:0000256" key="1">
    <source>
        <dbReference type="ARBA" id="ARBA00023015"/>
    </source>
</evidence>
<dbReference type="InterPro" id="IPR015300">
    <property type="entry name" value="DNA-bd_pseudobarrel_sf"/>
</dbReference>
<protein>
    <recommendedName>
        <fullName evidence="6">TF-B3 domain-containing protein</fullName>
    </recommendedName>
</protein>
<accession>A0AAW1NUY4</accession>
<name>A0AAW1NUY4_9CHLO</name>
<evidence type="ECO:0000256" key="2">
    <source>
        <dbReference type="ARBA" id="ARBA00023125"/>
    </source>
</evidence>
<organism evidence="7 8">
    <name type="scientific">Symbiochloris irregularis</name>
    <dbReference type="NCBI Taxonomy" id="706552"/>
    <lineage>
        <taxon>Eukaryota</taxon>
        <taxon>Viridiplantae</taxon>
        <taxon>Chlorophyta</taxon>
        <taxon>core chlorophytes</taxon>
        <taxon>Trebouxiophyceae</taxon>
        <taxon>Trebouxiales</taxon>
        <taxon>Trebouxiaceae</taxon>
        <taxon>Symbiochloris</taxon>
    </lineage>
</organism>
<keyword evidence="2" id="KW-0238">DNA-binding</keyword>
<dbReference type="EMBL" id="JALJOQ010000126">
    <property type="protein sequence ID" value="KAK9795585.1"/>
    <property type="molecule type" value="Genomic_DNA"/>
</dbReference>
<dbReference type="PANTHER" id="PTHR31391:SF4">
    <property type="entry name" value="B3 DOMAIN-CONTAINING PROTEIN OS03G0184500"/>
    <property type="match status" value="1"/>
</dbReference>
<sequence>MENEYEAQRARRIAENAKKMKELNIPLAVKHLSDAMGGGPSRKPIRGKSKQVAPKTATEPPRRSTRPVPERNYKEEAIYATEDGADRKARKVGSKRSKGERIEVVQQSAAAQAAAQKAAREKAAMLGSTFKRLTYSQVHHGFWLNVPVAFARSWPKRHIDHDIRLLSSEQPSKTAEWEVKWLTTTRKNDGAGLSGGWRGFATDNGLTLNDSIAFETVKKTGALPTVKIHIFRAKNYEPEQPATA</sequence>
<evidence type="ECO:0000259" key="6">
    <source>
        <dbReference type="PROSITE" id="PS50863"/>
    </source>
</evidence>
<dbReference type="PANTHER" id="PTHR31391">
    <property type="entry name" value="B3 DOMAIN-CONTAINING PROTEIN OS11G0197600-RELATED"/>
    <property type="match status" value="1"/>
</dbReference>
<feature type="region of interest" description="Disordered" evidence="5">
    <location>
        <begin position="32"/>
        <end position="74"/>
    </location>
</feature>
<keyword evidence="4" id="KW-0539">Nucleus</keyword>
<dbReference type="SMART" id="SM01019">
    <property type="entry name" value="B3"/>
    <property type="match status" value="1"/>
</dbReference>
<dbReference type="CDD" id="cd10017">
    <property type="entry name" value="B3_DNA"/>
    <property type="match status" value="1"/>
</dbReference>
<dbReference type="SUPFAM" id="SSF101936">
    <property type="entry name" value="DNA-binding pseudobarrel domain"/>
    <property type="match status" value="1"/>
</dbReference>
<keyword evidence="8" id="KW-1185">Reference proteome</keyword>
<evidence type="ECO:0000313" key="8">
    <source>
        <dbReference type="Proteomes" id="UP001465755"/>
    </source>
</evidence>
<dbReference type="PROSITE" id="PS50863">
    <property type="entry name" value="B3"/>
    <property type="match status" value="1"/>
</dbReference>
<dbReference type="AlphaFoldDB" id="A0AAW1NUY4"/>
<feature type="domain" description="TF-B3" evidence="6">
    <location>
        <begin position="129"/>
        <end position="234"/>
    </location>
</feature>
<dbReference type="Pfam" id="PF02362">
    <property type="entry name" value="B3"/>
    <property type="match status" value="1"/>
</dbReference>